<dbReference type="GO" id="GO:0002949">
    <property type="term" value="P:tRNA threonylcarbamoyladenosine modification"/>
    <property type="evidence" value="ECO:0007669"/>
    <property type="project" value="InterPro"/>
</dbReference>
<feature type="domain" description="Gcp-like" evidence="4">
    <location>
        <begin position="33"/>
        <end position="157"/>
    </location>
</feature>
<evidence type="ECO:0000313" key="6">
    <source>
        <dbReference type="Proteomes" id="UP000298685"/>
    </source>
</evidence>
<dbReference type="OrthoDB" id="9809995at2"/>
<keyword evidence="5" id="KW-0808">Transferase</keyword>
<dbReference type="InterPro" id="IPR043129">
    <property type="entry name" value="ATPase_NBD"/>
</dbReference>
<proteinExistence type="inferred from homology"/>
<name>A0A4D6YJZ3_9GAMM</name>
<protein>
    <recommendedName>
        <fullName evidence="2">tRNA threonylcarbamoyladenosine biosynthesis protein TsaB</fullName>
    </recommendedName>
    <alternativeName>
        <fullName evidence="3">t(6)A37 threonylcarbamoyladenosine biosynthesis protein TsaB</fullName>
    </alternativeName>
</protein>
<evidence type="ECO:0000256" key="3">
    <source>
        <dbReference type="ARBA" id="ARBA00032446"/>
    </source>
</evidence>
<dbReference type="EMBL" id="CP032999">
    <property type="protein sequence ID" value="QCI26018.1"/>
    <property type="molecule type" value="Genomic_DNA"/>
</dbReference>
<evidence type="ECO:0000259" key="4">
    <source>
        <dbReference type="Pfam" id="PF00814"/>
    </source>
</evidence>
<dbReference type="PANTHER" id="PTHR11735:SF11">
    <property type="entry name" value="TRNA THREONYLCARBAMOYLADENOSINE BIOSYNTHESIS PROTEIN TSAB"/>
    <property type="match status" value="1"/>
</dbReference>
<dbReference type="Gene3D" id="3.30.420.40">
    <property type="match status" value="2"/>
</dbReference>
<dbReference type="NCBIfam" id="TIGR03725">
    <property type="entry name" value="T6A_YeaZ"/>
    <property type="match status" value="1"/>
</dbReference>
<evidence type="ECO:0000256" key="1">
    <source>
        <dbReference type="ARBA" id="ARBA00010493"/>
    </source>
</evidence>
<dbReference type="GO" id="GO:0016740">
    <property type="term" value="F:transferase activity"/>
    <property type="evidence" value="ECO:0007669"/>
    <property type="project" value="UniProtKB-KW"/>
</dbReference>
<organism evidence="5 6">
    <name type="scientific">Buchnera aphidicola</name>
    <name type="common">Sarucallis kahawaluokalani</name>
    <dbReference type="NCBI Taxonomy" id="1241878"/>
    <lineage>
        <taxon>Bacteria</taxon>
        <taxon>Pseudomonadati</taxon>
        <taxon>Pseudomonadota</taxon>
        <taxon>Gammaproteobacteria</taxon>
        <taxon>Enterobacterales</taxon>
        <taxon>Erwiniaceae</taxon>
        <taxon>Buchnera</taxon>
    </lineage>
</organism>
<dbReference type="AlphaFoldDB" id="A0A4D6YJZ3"/>
<dbReference type="InterPro" id="IPR000905">
    <property type="entry name" value="Gcp-like_dom"/>
</dbReference>
<evidence type="ECO:0000313" key="5">
    <source>
        <dbReference type="EMBL" id="QCI26018.1"/>
    </source>
</evidence>
<sequence>MIKQNILSIDSSLQNNLVAMLYNNKLYYNVHTCKHHEKNLLTMIQNLLTDQKARIQDFQIISFTTGPGSFTGIRLSASIAQGLSILNNIHLIGISTLEVLAEQIWRLYKIKKIIICNIANKKQVYWVKYTKNIKNIWNGKEVLLHINQAVQKIKNLKNTWYITGSGKIHFQNLYNPFLKYIETNQSYAKDLIKLTILAKKKKNFFLLNDIQLNYLHNPKY</sequence>
<comment type="similarity">
    <text evidence="1">Belongs to the KAE1 / TsaD family. TsaB subfamily.</text>
</comment>
<accession>A0A4D6YJZ3</accession>
<reference evidence="5 6" key="1">
    <citation type="submission" date="2018-10" db="EMBL/GenBank/DDBJ databases">
        <title>Comparative functional genomics of the obligate endosymbiont Buchnera aphidicola.</title>
        <authorList>
            <person name="Chong R.A."/>
        </authorList>
    </citation>
    <scope>NUCLEOTIDE SEQUENCE [LARGE SCALE GENOMIC DNA]</scope>
    <source>
        <strain evidence="5 6">Ska</strain>
    </source>
</reference>
<evidence type="ECO:0000256" key="2">
    <source>
        <dbReference type="ARBA" id="ARBA00019012"/>
    </source>
</evidence>
<dbReference type="InterPro" id="IPR022496">
    <property type="entry name" value="T6A_TsaB"/>
</dbReference>
<dbReference type="Pfam" id="PF00814">
    <property type="entry name" value="TsaD"/>
    <property type="match status" value="1"/>
</dbReference>
<dbReference type="GO" id="GO:0005829">
    <property type="term" value="C:cytosol"/>
    <property type="evidence" value="ECO:0007669"/>
    <property type="project" value="TreeGrafter"/>
</dbReference>
<dbReference type="SUPFAM" id="SSF53067">
    <property type="entry name" value="Actin-like ATPase domain"/>
    <property type="match status" value="1"/>
</dbReference>
<dbReference type="RefSeq" id="WP_158350605.1">
    <property type="nucleotide sequence ID" value="NZ_CP032999.1"/>
</dbReference>
<dbReference type="Proteomes" id="UP000298685">
    <property type="component" value="Chromosome"/>
</dbReference>
<dbReference type="PANTHER" id="PTHR11735">
    <property type="entry name" value="TRNA N6-ADENOSINE THREONYLCARBAMOYLTRANSFERASE"/>
    <property type="match status" value="1"/>
</dbReference>
<gene>
    <name evidence="5" type="primary">tsaB</name>
    <name evidence="5" type="ORF">D9V78_01130</name>
</gene>